<dbReference type="PROSITE" id="PS51257">
    <property type="entry name" value="PROKAR_LIPOPROTEIN"/>
    <property type="match status" value="1"/>
</dbReference>
<dbReference type="Proteomes" id="UP001152797">
    <property type="component" value="Unassembled WGS sequence"/>
</dbReference>
<proteinExistence type="predicted"/>
<dbReference type="EMBL" id="CAMXCT010005323">
    <property type="protein sequence ID" value="CAI4012029.1"/>
    <property type="molecule type" value="Genomic_DNA"/>
</dbReference>
<dbReference type="GO" id="GO:0008654">
    <property type="term" value="P:phospholipid biosynthetic process"/>
    <property type="evidence" value="ECO:0007669"/>
    <property type="project" value="UniProtKB-KW"/>
</dbReference>
<evidence type="ECO:0000256" key="1">
    <source>
        <dbReference type="ARBA" id="ARBA00004127"/>
    </source>
</evidence>
<evidence type="ECO:0000313" key="13">
    <source>
        <dbReference type="Proteomes" id="UP001152797"/>
    </source>
</evidence>
<evidence type="ECO:0000256" key="3">
    <source>
        <dbReference type="ARBA" id="ARBA00022692"/>
    </source>
</evidence>
<dbReference type="InterPro" id="IPR007318">
    <property type="entry name" value="Phopholipid_MeTrfase"/>
</dbReference>
<evidence type="ECO:0000256" key="2">
    <source>
        <dbReference type="ARBA" id="ARBA00022516"/>
    </source>
</evidence>
<dbReference type="EMBL" id="CAMXCT020005323">
    <property type="protein sequence ID" value="CAL1165404.1"/>
    <property type="molecule type" value="Genomic_DNA"/>
</dbReference>
<accession>A0A9P1GIZ6</accession>
<protein>
    <submittedName>
        <fullName evidence="12">Protein-S-isoprenylcysteine O-methyltransferase</fullName>
    </submittedName>
</protein>
<keyword evidence="3 9" id="KW-0812">Transmembrane</keyword>
<gene>
    <name evidence="10" type="ORF">C1SCF055_LOCUS37139</name>
</gene>
<keyword evidence="2" id="KW-0444">Lipid biosynthesis</keyword>
<reference evidence="10" key="1">
    <citation type="submission" date="2022-10" db="EMBL/GenBank/DDBJ databases">
        <authorList>
            <person name="Chen Y."/>
            <person name="Dougan E. K."/>
            <person name="Chan C."/>
            <person name="Rhodes N."/>
            <person name="Thang M."/>
        </authorList>
    </citation>
    <scope>NUCLEOTIDE SEQUENCE</scope>
</reference>
<evidence type="ECO:0000256" key="9">
    <source>
        <dbReference type="SAM" id="Phobius"/>
    </source>
</evidence>
<evidence type="ECO:0000313" key="12">
    <source>
        <dbReference type="EMBL" id="CAL4799341.1"/>
    </source>
</evidence>
<comment type="caution">
    <text evidence="10">The sequence shown here is derived from an EMBL/GenBank/DDBJ whole genome shotgun (WGS) entry which is preliminary data.</text>
</comment>
<name>A0A9P1GIZ6_9DINO</name>
<dbReference type="Pfam" id="PF04191">
    <property type="entry name" value="PEMT"/>
    <property type="match status" value="1"/>
</dbReference>
<keyword evidence="6 9" id="KW-0472">Membrane</keyword>
<evidence type="ECO:0000256" key="4">
    <source>
        <dbReference type="ARBA" id="ARBA00022989"/>
    </source>
</evidence>
<organism evidence="10">
    <name type="scientific">Cladocopium goreaui</name>
    <dbReference type="NCBI Taxonomy" id="2562237"/>
    <lineage>
        <taxon>Eukaryota</taxon>
        <taxon>Sar</taxon>
        <taxon>Alveolata</taxon>
        <taxon>Dinophyceae</taxon>
        <taxon>Suessiales</taxon>
        <taxon>Symbiodiniaceae</taxon>
        <taxon>Cladocopium</taxon>
    </lineage>
</organism>
<evidence type="ECO:0000256" key="7">
    <source>
        <dbReference type="ARBA" id="ARBA00023209"/>
    </source>
</evidence>
<reference evidence="11" key="2">
    <citation type="submission" date="2024-04" db="EMBL/GenBank/DDBJ databases">
        <authorList>
            <person name="Chen Y."/>
            <person name="Shah S."/>
            <person name="Dougan E. K."/>
            <person name="Thang M."/>
            <person name="Chan C."/>
        </authorList>
    </citation>
    <scope>NUCLEOTIDE SEQUENCE [LARGE SCALE GENOMIC DNA]</scope>
</reference>
<keyword evidence="7" id="KW-0594">Phospholipid biosynthesis</keyword>
<dbReference type="PANTHER" id="PTHR43847">
    <property type="entry name" value="BLL3993 PROTEIN"/>
    <property type="match status" value="1"/>
</dbReference>
<keyword evidence="8" id="KW-1208">Phospholipid metabolism</keyword>
<keyword evidence="5" id="KW-0443">Lipid metabolism</keyword>
<evidence type="ECO:0000256" key="5">
    <source>
        <dbReference type="ARBA" id="ARBA00023098"/>
    </source>
</evidence>
<dbReference type="Gene3D" id="1.20.120.1630">
    <property type="match status" value="1"/>
</dbReference>
<dbReference type="GO" id="GO:0012505">
    <property type="term" value="C:endomembrane system"/>
    <property type="evidence" value="ECO:0007669"/>
    <property type="project" value="UniProtKB-SubCell"/>
</dbReference>
<feature type="transmembrane region" description="Helical" evidence="9">
    <location>
        <begin position="60"/>
        <end position="80"/>
    </location>
</feature>
<sequence length="179" mass="20039">MGRAFSRPEDVTAFAPKDNRILVPMPPPPLFLACIASAGLLKLLIRPLSLIPPNRFPRRLMIGLRGGGAVAAAAGVWYSYKAMYHVLAEHSPVAHGHQVRYLVVDGPYAQCRHPMYLGMLLTMFGLGILQNTWWAGIMSIPFIAYVGGYVVPLEERYLEAEFPDEWREYAAKTPRWGIE</sequence>
<dbReference type="InterPro" id="IPR052527">
    <property type="entry name" value="Metal_cation-efflux_comp"/>
</dbReference>
<keyword evidence="4 9" id="KW-1133">Transmembrane helix</keyword>
<feature type="transmembrane region" description="Helical" evidence="9">
    <location>
        <begin position="30"/>
        <end position="48"/>
    </location>
</feature>
<dbReference type="PANTHER" id="PTHR43847:SF1">
    <property type="entry name" value="BLL3993 PROTEIN"/>
    <property type="match status" value="1"/>
</dbReference>
<keyword evidence="13" id="KW-1185">Reference proteome</keyword>
<evidence type="ECO:0000313" key="11">
    <source>
        <dbReference type="EMBL" id="CAL1165404.1"/>
    </source>
</evidence>
<evidence type="ECO:0000256" key="8">
    <source>
        <dbReference type="ARBA" id="ARBA00023264"/>
    </source>
</evidence>
<dbReference type="OrthoDB" id="422086at2759"/>
<dbReference type="EMBL" id="CAMXCT030005323">
    <property type="protein sequence ID" value="CAL4799341.1"/>
    <property type="molecule type" value="Genomic_DNA"/>
</dbReference>
<comment type="subcellular location">
    <subcellularLocation>
        <location evidence="1">Endomembrane system</location>
        <topology evidence="1">Multi-pass membrane protein</topology>
    </subcellularLocation>
</comment>
<dbReference type="AlphaFoldDB" id="A0A9P1GIZ6"/>
<evidence type="ECO:0000256" key="6">
    <source>
        <dbReference type="ARBA" id="ARBA00023136"/>
    </source>
</evidence>
<evidence type="ECO:0000313" key="10">
    <source>
        <dbReference type="EMBL" id="CAI4012029.1"/>
    </source>
</evidence>